<keyword evidence="4" id="KW-1185">Reference proteome</keyword>
<protein>
    <submittedName>
        <fullName evidence="3">Uncharacterized protein</fullName>
    </submittedName>
</protein>
<sequence length="185" mass="20607">MAGTKSLLEAELVSVGDSTHLNTQVLKDPVKPADSGIDSRPSSTSAKPPVKRPNYSEWPLDWKASAASKKIINDRDKSLNPDMSLPKAVKPTPKSYVLSLLERSPRFKAWRKTRQLEKAMAFILERKAHWVSGRAGTIANEHAISTKVPSHYLGLSHKTWDKLISYVDLLSKHGVPIQAEKDFIK</sequence>
<dbReference type="EMBL" id="VSWC01000079">
    <property type="protein sequence ID" value="KAA1095187.1"/>
    <property type="molecule type" value="Genomic_DNA"/>
</dbReference>
<feature type="region of interest" description="Disordered" evidence="1">
    <location>
        <begin position="18"/>
        <end position="53"/>
    </location>
</feature>
<accession>A0A5B0R834</accession>
<gene>
    <name evidence="2" type="ORF">PGT21_036456</name>
    <name evidence="3" type="ORF">PGTUg99_027274</name>
</gene>
<evidence type="ECO:0000256" key="1">
    <source>
        <dbReference type="SAM" id="MobiDB-lite"/>
    </source>
</evidence>
<proteinExistence type="predicted"/>
<dbReference type="Proteomes" id="UP000325313">
    <property type="component" value="Unassembled WGS sequence"/>
</dbReference>
<evidence type="ECO:0000313" key="5">
    <source>
        <dbReference type="Proteomes" id="UP000325313"/>
    </source>
</evidence>
<name>A0A5B0R834_PUCGR</name>
<evidence type="ECO:0000313" key="4">
    <source>
        <dbReference type="Proteomes" id="UP000324748"/>
    </source>
</evidence>
<dbReference type="OrthoDB" id="10290193at2759"/>
<reference evidence="4 5" key="1">
    <citation type="submission" date="2019-05" db="EMBL/GenBank/DDBJ databases">
        <title>Emergence of the Ug99 lineage of the wheat stem rust pathogen through somatic hybridization.</title>
        <authorList>
            <person name="Li F."/>
            <person name="Upadhyaya N.M."/>
            <person name="Sperschneider J."/>
            <person name="Matny O."/>
            <person name="Nguyen-Phuc H."/>
            <person name="Mago R."/>
            <person name="Raley C."/>
            <person name="Miller M.E."/>
            <person name="Silverstein K.A.T."/>
            <person name="Henningsen E."/>
            <person name="Hirsch C.D."/>
            <person name="Visser B."/>
            <person name="Pretorius Z.A."/>
            <person name="Steffenson B.J."/>
            <person name="Schwessinger B."/>
            <person name="Dodds P.N."/>
            <person name="Figueroa M."/>
        </authorList>
    </citation>
    <scope>NUCLEOTIDE SEQUENCE [LARGE SCALE GENOMIC DNA]</scope>
    <source>
        <strain evidence="2">21-0</strain>
        <strain evidence="3 5">Ug99</strain>
    </source>
</reference>
<evidence type="ECO:0000313" key="3">
    <source>
        <dbReference type="EMBL" id="KAA1121459.1"/>
    </source>
</evidence>
<organism evidence="3 5">
    <name type="scientific">Puccinia graminis f. sp. tritici</name>
    <dbReference type="NCBI Taxonomy" id="56615"/>
    <lineage>
        <taxon>Eukaryota</taxon>
        <taxon>Fungi</taxon>
        <taxon>Dikarya</taxon>
        <taxon>Basidiomycota</taxon>
        <taxon>Pucciniomycotina</taxon>
        <taxon>Pucciniomycetes</taxon>
        <taxon>Pucciniales</taxon>
        <taxon>Pucciniaceae</taxon>
        <taxon>Puccinia</taxon>
    </lineage>
</organism>
<dbReference type="AlphaFoldDB" id="A0A5B0R834"/>
<dbReference type="EMBL" id="VDEP01000238">
    <property type="protein sequence ID" value="KAA1121459.1"/>
    <property type="molecule type" value="Genomic_DNA"/>
</dbReference>
<dbReference type="Proteomes" id="UP000324748">
    <property type="component" value="Unassembled WGS sequence"/>
</dbReference>
<comment type="caution">
    <text evidence="3">The sequence shown here is derived from an EMBL/GenBank/DDBJ whole genome shotgun (WGS) entry which is preliminary data.</text>
</comment>
<evidence type="ECO:0000313" key="2">
    <source>
        <dbReference type="EMBL" id="KAA1095187.1"/>
    </source>
</evidence>